<proteinExistence type="predicted"/>
<dbReference type="AlphaFoldDB" id="A0A6C0JZP4"/>
<dbReference type="EMBL" id="MN740746">
    <property type="protein sequence ID" value="QHU09877.1"/>
    <property type="molecule type" value="Genomic_DNA"/>
</dbReference>
<organism evidence="1">
    <name type="scientific">viral metagenome</name>
    <dbReference type="NCBI Taxonomy" id="1070528"/>
    <lineage>
        <taxon>unclassified sequences</taxon>
        <taxon>metagenomes</taxon>
        <taxon>organismal metagenomes</taxon>
    </lineage>
</organism>
<name>A0A6C0JZP4_9ZZZZ</name>
<accession>A0A6C0JZP4</accession>
<protein>
    <submittedName>
        <fullName evidence="1">Uncharacterized protein</fullName>
    </submittedName>
</protein>
<sequence length="90" mass="10745">MTHLATVYDMERYLAVNEISGNDKHDMLDAYKVYFDAYNTWDACEEALETCGLPEEDPEYKKLKDELSEAYKAYDIAWDNYYAIYDRLFR</sequence>
<reference evidence="1" key="1">
    <citation type="journal article" date="2020" name="Nature">
        <title>Giant virus diversity and host interactions through global metagenomics.</title>
        <authorList>
            <person name="Schulz F."/>
            <person name="Roux S."/>
            <person name="Paez-Espino D."/>
            <person name="Jungbluth S."/>
            <person name="Walsh D.A."/>
            <person name="Denef V.J."/>
            <person name="McMahon K.D."/>
            <person name="Konstantinidis K.T."/>
            <person name="Eloe-Fadrosh E.A."/>
            <person name="Kyrpides N.C."/>
            <person name="Woyke T."/>
        </authorList>
    </citation>
    <scope>NUCLEOTIDE SEQUENCE</scope>
    <source>
        <strain evidence="1">GVMAG-S-1101164-164</strain>
    </source>
</reference>
<evidence type="ECO:0000313" key="1">
    <source>
        <dbReference type="EMBL" id="QHU09877.1"/>
    </source>
</evidence>